<feature type="non-terminal residue" evidence="1">
    <location>
        <position position="1"/>
    </location>
</feature>
<comment type="caution">
    <text evidence="1">The sequence shown here is derived from an EMBL/GenBank/DDBJ whole genome shotgun (WGS) entry which is preliminary data.</text>
</comment>
<name>K0RPR4_THAOC</name>
<keyword evidence="2" id="KW-1185">Reference proteome</keyword>
<dbReference type="EMBL" id="AGNL01033305">
    <property type="protein sequence ID" value="EJK55748.1"/>
    <property type="molecule type" value="Genomic_DNA"/>
</dbReference>
<gene>
    <name evidence="1" type="ORF">THAOC_24484</name>
</gene>
<evidence type="ECO:0000313" key="2">
    <source>
        <dbReference type="Proteomes" id="UP000266841"/>
    </source>
</evidence>
<evidence type="ECO:0000313" key="1">
    <source>
        <dbReference type="EMBL" id="EJK55748.1"/>
    </source>
</evidence>
<proteinExistence type="predicted"/>
<reference evidence="1 2" key="1">
    <citation type="journal article" date="2012" name="Genome Biol.">
        <title>Genome and low-iron response of an oceanic diatom adapted to chronic iron limitation.</title>
        <authorList>
            <person name="Lommer M."/>
            <person name="Specht M."/>
            <person name="Roy A.S."/>
            <person name="Kraemer L."/>
            <person name="Andreson R."/>
            <person name="Gutowska M.A."/>
            <person name="Wolf J."/>
            <person name="Bergner S.V."/>
            <person name="Schilhabel M.B."/>
            <person name="Klostermeier U.C."/>
            <person name="Beiko R.G."/>
            <person name="Rosenstiel P."/>
            <person name="Hippler M."/>
            <person name="Laroche J."/>
        </authorList>
    </citation>
    <scope>NUCLEOTIDE SEQUENCE [LARGE SCALE GENOMIC DNA]</scope>
    <source>
        <strain evidence="1 2">CCMP1005</strain>
    </source>
</reference>
<organism evidence="1 2">
    <name type="scientific">Thalassiosira oceanica</name>
    <name type="common">Marine diatom</name>
    <dbReference type="NCBI Taxonomy" id="159749"/>
    <lineage>
        <taxon>Eukaryota</taxon>
        <taxon>Sar</taxon>
        <taxon>Stramenopiles</taxon>
        <taxon>Ochrophyta</taxon>
        <taxon>Bacillariophyta</taxon>
        <taxon>Coscinodiscophyceae</taxon>
        <taxon>Thalassiosirophycidae</taxon>
        <taxon>Thalassiosirales</taxon>
        <taxon>Thalassiosiraceae</taxon>
        <taxon>Thalassiosira</taxon>
    </lineage>
</organism>
<sequence>TKTGVTWRRPARKAMPVDSARQAENSAQVASDGCTFFFVAALFPQVLSLAPRIAPEIAPPAASSLRYFSARKPASEACRFSDVLYLGFAYSRTQSGHVGIVPFFLQWIGAQAKKACESSLPTFFRRNA</sequence>
<dbReference type="AlphaFoldDB" id="K0RPR4"/>
<protein>
    <submittedName>
        <fullName evidence="1">Uncharacterized protein</fullName>
    </submittedName>
</protein>
<accession>K0RPR4</accession>
<dbReference type="Proteomes" id="UP000266841">
    <property type="component" value="Unassembled WGS sequence"/>
</dbReference>